<name>A0AA86RWA8_9FABA</name>
<sequence length="73" mass="8489">MNFIDDNIRQRMLTGCRVASTVAGALSQYDVFKCGRTVGYILRSIRKCDKYWSVIKKGRKEVDRDHRTDTPFT</sequence>
<reference evidence="1" key="1">
    <citation type="submission" date="2023-10" db="EMBL/GenBank/DDBJ databases">
        <authorList>
            <person name="Domelevo Entfellner J.-B."/>
        </authorList>
    </citation>
    <scope>NUCLEOTIDE SEQUENCE</scope>
</reference>
<organism evidence="1 2">
    <name type="scientific">Sphenostylis stenocarpa</name>
    <dbReference type="NCBI Taxonomy" id="92480"/>
    <lineage>
        <taxon>Eukaryota</taxon>
        <taxon>Viridiplantae</taxon>
        <taxon>Streptophyta</taxon>
        <taxon>Embryophyta</taxon>
        <taxon>Tracheophyta</taxon>
        <taxon>Spermatophyta</taxon>
        <taxon>Magnoliopsida</taxon>
        <taxon>eudicotyledons</taxon>
        <taxon>Gunneridae</taxon>
        <taxon>Pentapetalae</taxon>
        <taxon>rosids</taxon>
        <taxon>fabids</taxon>
        <taxon>Fabales</taxon>
        <taxon>Fabaceae</taxon>
        <taxon>Papilionoideae</taxon>
        <taxon>50 kb inversion clade</taxon>
        <taxon>NPAAA clade</taxon>
        <taxon>indigoferoid/millettioid clade</taxon>
        <taxon>Phaseoleae</taxon>
        <taxon>Sphenostylis</taxon>
    </lineage>
</organism>
<accession>A0AA86RWA8</accession>
<proteinExistence type="predicted"/>
<protein>
    <submittedName>
        <fullName evidence="1">Uncharacterized protein</fullName>
    </submittedName>
</protein>
<evidence type="ECO:0000313" key="1">
    <source>
        <dbReference type="EMBL" id="CAJ1867489.1"/>
    </source>
</evidence>
<dbReference type="Proteomes" id="UP001189624">
    <property type="component" value="Chromosome 1"/>
</dbReference>
<dbReference type="EMBL" id="OY731398">
    <property type="protein sequence ID" value="CAJ1867489.1"/>
    <property type="molecule type" value="Genomic_DNA"/>
</dbReference>
<gene>
    <name evidence="1" type="ORF">AYBTSS11_LOCUS2333</name>
</gene>
<keyword evidence="2" id="KW-1185">Reference proteome</keyword>
<dbReference type="Gramene" id="rna-AYBTSS11_LOCUS2333">
    <property type="protein sequence ID" value="CAJ1867489.1"/>
    <property type="gene ID" value="gene-AYBTSS11_LOCUS2333"/>
</dbReference>
<evidence type="ECO:0000313" key="2">
    <source>
        <dbReference type="Proteomes" id="UP001189624"/>
    </source>
</evidence>
<dbReference type="AlphaFoldDB" id="A0AA86RWA8"/>